<dbReference type="RefSeq" id="WP_091521569.1">
    <property type="nucleotide sequence ID" value="NZ_FOVI01000008.1"/>
</dbReference>
<dbReference type="OrthoDB" id="1391397at2"/>
<dbReference type="EMBL" id="FOVI01000008">
    <property type="protein sequence ID" value="SFN60766.1"/>
    <property type="molecule type" value="Genomic_DNA"/>
</dbReference>
<accession>A0A1I5AE52</accession>
<dbReference type="STRING" id="913024.SAMN05421741_10812"/>
<dbReference type="InterPro" id="IPR014755">
    <property type="entry name" value="Cu-Rt/internalin_Ig-like"/>
</dbReference>
<dbReference type="InterPro" id="IPR026341">
    <property type="entry name" value="T9SS_type_B"/>
</dbReference>
<keyword evidence="3" id="KW-1185">Reference proteome</keyword>
<sequence length="470" mass="53225">MIRFNSLFTQIFILHLFIIPFNSKAQENLVLNPSFEDFNPDEELSCTAYTSEKFSKTIMHWKSPSVGSPDIISMDVAPNCLTYALNTSMSDQLPRTGKSYSAMINRDSENETFREYIQGTLSSNLEAGINYKVKFYISLGATSGRTTNNIGIKFFDSEQSFQTTSVIDIVPDANYDGKPLANKDDWTEITFDFTPTDSNLRYFVIGNFFDGENTDFELIEGSLITDFYYNLVDDVSITKVPTVIFDEMGPYCEGSEFTLPTASLNGIKGTWTPEINNTQTTTYTFTPNDDTYPSTQITIEIIPEFDFEINQFCKNHSAWLSVTGNSLVNIENSKIIWEVNGVKFENKELNINNYNSISGSVTVISEYGCSKTKEFNITLNPNQCMIPKGISPNGDGSNDYFDLTTLNVKNISLFNRFGTIVFNKKDYKNEWHGQSNSGNILPSGVYFYNIVTYKNETFTGWVQLIRETEQ</sequence>
<evidence type="ECO:0000256" key="1">
    <source>
        <dbReference type="ARBA" id="ARBA00022729"/>
    </source>
</evidence>
<protein>
    <submittedName>
        <fullName evidence="2">Gliding motility-associated C-terminal domain-containing protein</fullName>
    </submittedName>
</protein>
<dbReference type="Gene3D" id="2.60.120.260">
    <property type="entry name" value="Galactose-binding domain-like"/>
    <property type="match status" value="1"/>
</dbReference>
<dbReference type="Proteomes" id="UP000199036">
    <property type="component" value="Unassembled WGS sequence"/>
</dbReference>
<dbReference type="Pfam" id="PF13585">
    <property type="entry name" value="CHU_C"/>
    <property type="match status" value="1"/>
</dbReference>
<proteinExistence type="predicted"/>
<organism evidence="2 3">
    <name type="scientific">Paenimyroides ummariense</name>
    <dbReference type="NCBI Taxonomy" id="913024"/>
    <lineage>
        <taxon>Bacteria</taxon>
        <taxon>Pseudomonadati</taxon>
        <taxon>Bacteroidota</taxon>
        <taxon>Flavobacteriia</taxon>
        <taxon>Flavobacteriales</taxon>
        <taxon>Flavobacteriaceae</taxon>
        <taxon>Paenimyroides</taxon>
    </lineage>
</organism>
<evidence type="ECO:0000313" key="2">
    <source>
        <dbReference type="EMBL" id="SFN60766.1"/>
    </source>
</evidence>
<evidence type="ECO:0000313" key="3">
    <source>
        <dbReference type="Proteomes" id="UP000199036"/>
    </source>
</evidence>
<dbReference type="Gene3D" id="2.60.40.1220">
    <property type="match status" value="1"/>
</dbReference>
<gene>
    <name evidence="2" type="ORF">SAMN05421741_10812</name>
</gene>
<dbReference type="AlphaFoldDB" id="A0A1I5AE52"/>
<keyword evidence="1" id="KW-0732">Signal</keyword>
<reference evidence="3" key="1">
    <citation type="submission" date="2016-10" db="EMBL/GenBank/DDBJ databases">
        <authorList>
            <person name="Varghese N."/>
            <person name="Submissions S."/>
        </authorList>
    </citation>
    <scope>NUCLEOTIDE SEQUENCE [LARGE SCALE GENOMIC DNA]</scope>
    <source>
        <strain evidence="3">DS-12</strain>
    </source>
</reference>
<dbReference type="NCBIfam" id="TIGR04131">
    <property type="entry name" value="Bac_Flav_CTERM"/>
    <property type="match status" value="1"/>
</dbReference>
<name>A0A1I5AE52_9FLAO</name>